<evidence type="ECO:0000256" key="2">
    <source>
        <dbReference type="ARBA" id="ARBA00023242"/>
    </source>
</evidence>
<evidence type="ECO:0000313" key="9">
    <source>
        <dbReference type="Proteomes" id="UP000325313"/>
    </source>
</evidence>
<evidence type="ECO:0000256" key="1">
    <source>
        <dbReference type="ARBA" id="ARBA00022723"/>
    </source>
</evidence>
<dbReference type="EMBL" id="VSWC01000080">
    <property type="protein sequence ID" value="KAA1092973.1"/>
    <property type="molecule type" value="Genomic_DNA"/>
</dbReference>
<keyword evidence="4" id="KW-0812">Transmembrane</keyword>
<keyword evidence="4" id="KW-0472">Membrane</keyword>
<dbReference type="Proteomes" id="UP000324748">
    <property type="component" value="Unassembled WGS sequence"/>
</dbReference>
<dbReference type="GO" id="GO:0000981">
    <property type="term" value="F:DNA-binding transcription factor activity, RNA polymerase II-specific"/>
    <property type="evidence" value="ECO:0007669"/>
    <property type="project" value="InterPro"/>
</dbReference>
<sequence>MEPAKPIQESQPKRRRYRIPRSCDRCRSSKLKCVFENGQCHACFKAGVNCTFANPGSLKERPPTFKDAEQLNARIRSLERLLQAVDPTIDKNHLPDPDLLVCRSNEAPNFPIQLPADCSSSPFHRRPASIGRQDSYEAHLSTVLSALHASRAPSKPSLTSTHWSQPDKSKPMTNCTGVATEPEFYIGPNAMLSVPDLTTNPTLNLPPRNAVVVYPVDDYLRLRHEEFVSSTRCFYPDPDLEQDLIKIYFQHFHPIVPILHPTTFYNLHNSGLAHTDPSFRALCLLMFCIASRWSTDPRVLLDLTGRPQSSRQFAGLRYSYSGYLGLFRLGNHRTTLFNLQAFVLLTLISLGSNQPTATWIFAEQGLTCAQECGAHREVHRRWNANPLEDYLRRQAFFHLYELGHRASSSLNRTPLMQEEDFDVEPSRLLPGDPLGIFVNPYHTIMNPAAHELYVAFDEVRALLWRLGSLRSLLPLLHTMQANAETSGGAASVKSLEALVDQLDLNARKRFDQVSPIFKRPDVDGCPERLMFSVLVITYYHSFQMMIHRNLFNHEGDDSYSRPMRTTSHINKCVEFGIASIQEINKLRLRNLLTSAFFWVPSHLMLAIIIVFCSIRKQRKSISPHENQIRRENILLAIAILDDLAPSTHLAATYSKVSKIFVDLLDVKNPSVLQSLASPPRQHSHHTHGLNSYPPPNFPMISSMFHSVDYETLAQNQNLTTSDHDNVHHVGLGGAPLDPLEVSLLTCHVGGFNQSFFNTPDHPL</sequence>
<dbReference type="InterPro" id="IPR050987">
    <property type="entry name" value="AtrR-like"/>
</dbReference>
<feature type="domain" description="Zn(2)-C6 fungal-type" evidence="5">
    <location>
        <begin position="22"/>
        <end position="52"/>
    </location>
</feature>
<comment type="caution">
    <text evidence="6">The sequence shown here is derived from an EMBL/GenBank/DDBJ whole genome shotgun (WGS) entry which is preliminary data.</text>
</comment>
<dbReference type="PROSITE" id="PS00463">
    <property type="entry name" value="ZN2_CY6_FUNGAL_1"/>
    <property type="match status" value="1"/>
</dbReference>
<protein>
    <recommendedName>
        <fullName evidence="5">Zn(2)-C6 fungal-type domain-containing protein</fullName>
    </recommendedName>
</protein>
<evidence type="ECO:0000259" key="5">
    <source>
        <dbReference type="PROSITE" id="PS50048"/>
    </source>
</evidence>
<feature type="transmembrane region" description="Helical" evidence="4">
    <location>
        <begin position="595"/>
        <end position="614"/>
    </location>
</feature>
<dbReference type="CDD" id="cd12148">
    <property type="entry name" value="fungal_TF_MHR"/>
    <property type="match status" value="1"/>
</dbReference>
<dbReference type="Gene3D" id="4.10.240.10">
    <property type="entry name" value="Zn(2)-C6 fungal-type DNA-binding domain"/>
    <property type="match status" value="1"/>
</dbReference>
<dbReference type="AlphaFoldDB" id="A0A5B0NVI3"/>
<proteinExistence type="predicted"/>
<dbReference type="OrthoDB" id="4456959at2759"/>
<evidence type="ECO:0000313" key="8">
    <source>
        <dbReference type="Proteomes" id="UP000324748"/>
    </source>
</evidence>
<dbReference type="GO" id="GO:0006351">
    <property type="term" value="P:DNA-templated transcription"/>
    <property type="evidence" value="ECO:0007669"/>
    <property type="project" value="InterPro"/>
</dbReference>
<dbReference type="Pfam" id="PF00172">
    <property type="entry name" value="Zn_clus"/>
    <property type="match status" value="1"/>
</dbReference>
<evidence type="ECO:0000313" key="6">
    <source>
        <dbReference type="EMBL" id="KAA1092973.1"/>
    </source>
</evidence>
<dbReference type="CDD" id="cd00067">
    <property type="entry name" value="GAL4"/>
    <property type="match status" value="1"/>
</dbReference>
<dbReference type="PROSITE" id="PS50048">
    <property type="entry name" value="ZN2_CY6_FUNGAL_2"/>
    <property type="match status" value="1"/>
</dbReference>
<dbReference type="EMBL" id="VDEP01000272">
    <property type="protein sequence ID" value="KAA1115699.1"/>
    <property type="molecule type" value="Genomic_DNA"/>
</dbReference>
<evidence type="ECO:0000256" key="3">
    <source>
        <dbReference type="SAM" id="MobiDB-lite"/>
    </source>
</evidence>
<dbReference type="GO" id="GO:0003677">
    <property type="term" value="F:DNA binding"/>
    <property type="evidence" value="ECO:0007669"/>
    <property type="project" value="InterPro"/>
</dbReference>
<name>A0A5B0NVI3_PUCGR</name>
<feature type="region of interest" description="Disordered" evidence="3">
    <location>
        <begin position="151"/>
        <end position="172"/>
    </location>
</feature>
<dbReference type="Pfam" id="PF04082">
    <property type="entry name" value="Fungal_trans"/>
    <property type="match status" value="1"/>
</dbReference>
<dbReference type="InterPro" id="IPR001138">
    <property type="entry name" value="Zn2Cys6_DnaBD"/>
</dbReference>
<dbReference type="SMART" id="SM00066">
    <property type="entry name" value="GAL4"/>
    <property type="match status" value="1"/>
</dbReference>
<dbReference type="PANTHER" id="PTHR46910:SF1">
    <property type="entry name" value="MISCELLANEOUS ZN(II)2CYS6 TRANSCRIPTION FACTOR (EUROFUNG)-RELATED"/>
    <property type="match status" value="1"/>
</dbReference>
<dbReference type="Proteomes" id="UP000325313">
    <property type="component" value="Unassembled WGS sequence"/>
</dbReference>
<keyword evidence="1" id="KW-0479">Metal-binding</keyword>
<reference evidence="8 9" key="1">
    <citation type="submission" date="2019-05" db="EMBL/GenBank/DDBJ databases">
        <title>Emergence of the Ug99 lineage of the wheat stem rust pathogen through somatic hybridization.</title>
        <authorList>
            <person name="Li F."/>
            <person name="Upadhyaya N.M."/>
            <person name="Sperschneider J."/>
            <person name="Matny O."/>
            <person name="Nguyen-Phuc H."/>
            <person name="Mago R."/>
            <person name="Raley C."/>
            <person name="Miller M.E."/>
            <person name="Silverstein K.A.T."/>
            <person name="Henningsen E."/>
            <person name="Hirsch C.D."/>
            <person name="Visser B."/>
            <person name="Pretorius Z.A."/>
            <person name="Steffenson B.J."/>
            <person name="Schwessinger B."/>
            <person name="Dodds P.N."/>
            <person name="Figueroa M."/>
        </authorList>
    </citation>
    <scope>NUCLEOTIDE SEQUENCE [LARGE SCALE GENOMIC DNA]</scope>
    <source>
        <strain evidence="6">21-0</strain>
        <strain evidence="7 9">Ug99</strain>
    </source>
</reference>
<keyword evidence="8" id="KW-1185">Reference proteome</keyword>
<keyword evidence="2" id="KW-0539">Nucleus</keyword>
<dbReference type="InterPro" id="IPR036864">
    <property type="entry name" value="Zn2-C6_fun-type_DNA-bd_sf"/>
</dbReference>
<dbReference type="SUPFAM" id="SSF57701">
    <property type="entry name" value="Zn2/Cys6 DNA-binding domain"/>
    <property type="match status" value="1"/>
</dbReference>
<gene>
    <name evidence="6" type="ORF">PGT21_019541</name>
    <name evidence="7" type="ORF">PGTUg99_026869</name>
</gene>
<accession>A0A5B0NVI3</accession>
<dbReference type="InterPro" id="IPR007219">
    <property type="entry name" value="XnlR_reg_dom"/>
</dbReference>
<keyword evidence="4" id="KW-1133">Transmembrane helix</keyword>
<organism evidence="6 8">
    <name type="scientific">Puccinia graminis f. sp. tritici</name>
    <dbReference type="NCBI Taxonomy" id="56615"/>
    <lineage>
        <taxon>Eukaryota</taxon>
        <taxon>Fungi</taxon>
        <taxon>Dikarya</taxon>
        <taxon>Basidiomycota</taxon>
        <taxon>Pucciniomycotina</taxon>
        <taxon>Pucciniomycetes</taxon>
        <taxon>Pucciniales</taxon>
        <taxon>Pucciniaceae</taxon>
        <taxon>Puccinia</taxon>
    </lineage>
</organism>
<dbReference type="GO" id="GO:0008270">
    <property type="term" value="F:zinc ion binding"/>
    <property type="evidence" value="ECO:0007669"/>
    <property type="project" value="InterPro"/>
</dbReference>
<evidence type="ECO:0000313" key="7">
    <source>
        <dbReference type="EMBL" id="KAA1115699.1"/>
    </source>
</evidence>
<evidence type="ECO:0000256" key="4">
    <source>
        <dbReference type="SAM" id="Phobius"/>
    </source>
</evidence>
<dbReference type="PANTHER" id="PTHR46910">
    <property type="entry name" value="TRANSCRIPTION FACTOR PDR1"/>
    <property type="match status" value="1"/>
</dbReference>